<dbReference type="SUPFAM" id="SSF51556">
    <property type="entry name" value="Metallo-dependent hydrolases"/>
    <property type="match status" value="1"/>
</dbReference>
<comment type="catalytic activity">
    <reaction evidence="7">
        <text>N(6)-methyl-AMP + H2O + H(+) = IMP + methylamine</text>
        <dbReference type="Rhea" id="RHEA:16001"/>
        <dbReference type="ChEBI" id="CHEBI:15377"/>
        <dbReference type="ChEBI" id="CHEBI:15378"/>
        <dbReference type="ChEBI" id="CHEBI:58053"/>
        <dbReference type="ChEBI" id="CHEBI:59338"/>
        <dbReference type="ChEBI" id="CHEBI:144842"/>
    </reaction>
    <physiologicalReaction direction="left-to-right" evidence="7">
        <dbReference type="Rhea" id="RHEA:16002"/>
    </physiologicalReaction>
</comment>
<dbReference type="InterPro" id="IPR006330">
    <property type="entry name" value="Ado/ade_deaminase"/>
</dbReference>
<accession>A0A9P3GN75</accession>
<gene>
    <name evidence="9" type="ORF">PsYK624_142400</name>
</gene>
<dbReference type="GO" id="GO:0009117">
    <property type="term" value="P:nucleotide metabolic process"/>
    <property type="evidence" value="ECO:0007669"/>
    <property type="project" value="UniProtKB-KW"/>
</dbReference>
<keyword evidence="4" id="KW-0378">Hydrolase</keyword>
<dbReference type="GO" id="GO:0046103">
    <property type="term" value="P:inosine biosynthetic process"/>
    <property type="evidence" value="ECO:0007669"/>
    <property type="project" value="TreeGrafter"/>
</dbReference>
<evidence type="ECO:0000313" key="9">
    <source>
        <dbReference type="EMBL" id="GJE98018.1"/>
    </source>
</evidence>
<dbReference type="Pfam" id="PF00962">
    <property type="entry name" value="A_deaminase"/>
    <property type="match status" value="1"/>
</dbReference>
<evidence type="ECO:0000256" key="7">
    <source>
        <dbReference type="ARBA" id="ARBA00048787"/>
    </source>
</evidence>
<feature type="domain" description="Adenosine deaminase" evidence="8">
    <location>
        <begin position="29"/>
        <end position="351"/>
    </location>
</feature>
<evidence type="ECO:0000256" key="3">
    <source>
        <dbReference type="ARBA" id="ARBA00022723"/>
    </source>
</evidence>
<sequence>MSGYDIAGYAADALASLTTDEVDFLRDLPKAELHAHLNGCIPIALLQKLANEADLSSSAVSSDVVKAGIERLKAGVELNEINDFFGLFPAIYALTASPATLAEATRAVLAQFLESDPLAPRGQPMAAYLELRTTPRATQAMSRREYLEAVLAEVERYPPTRAALLVSLDRRMDASAAEEVVGLAVQLKQEGRRVVGVDLCGDPLAGNMADFEQFFRRAKEAGLGVTLHIAETPDNTHEDTLKLLSFKPDRLGHATFLDAGARDAVFSNNACVEICLTSNLLCKTASSLEQHHIRHYLEANHPITICTDDTLPFRNNLLDEYALLLAKAPQGLGLTRFDVERISAMSMASRFALPASRPTV</sequence>
<protein>
    <submittedName>
        <fullName evidence="9">Adenosine deaminase-like protein</fullName>
    </submittedName>
</protein>
<evidence type="ECO:0000256" key="1">
    <source>
        <dbReference type="ARBA" id="ARBA00001947"/>
    </source>
</evidence>
<dbReference type="PANTHER" id="PTHR11409">
    <property type="entry name" value="ADENOSINE DEAMINASE"/>
    <property type="match status" value="1"/>
</dbReference>
<dbReference type="EMBL" id="BPQB01000080">
    <property type="protein sequence ID" value="GJE98018.1"/>
    <property type="molecule type" value="Genomic_DNA"/>
</dbReference>
<dbReference type="InterPro" id="IPR032466">
    <property type="entry name" value="Metal_Hydrolase"/>
</dbReference>
<comment type="caution">
    <text evidence="9">The sequence shown here is derived from an EMBL/GenBank/DDBJ whole genome shotgun (WGS) entry which is preliminary data.</text>
</comment>
<dbReference type="GO" id="GO:0046872">
    <property type="term" value="F:metal ion binding"/>
    <property type="evidence" value="ECO:0007669"/>
    <property type="project" value="UniProtKB-KW"/>
</dbReference>
<dbReference type="AlphaFoldDB" id="A0A9P3GN75"/>
<evidence type="ECO:0000256" key="6">
    <source>
        <dbReference type="ARBA" id="ARBA00023080"/>
    </source>
</evidence>
<name>A0A9P3GN75_9APHY</name>
<dbReference type="Proteomes" id="UP000703269">
    <property type="component" value="Unassembled WGS sequence"/>
</dbReference>
<dbReference type="PANTHER" id="PTHR11409:SF42">
    <property type="entry name" value="ADENOSINE DEAMINASE-LIKE PROTEIN"/>
    <property type="match status" value="1"/>
</dbReference>
<evidence type="ECO:0000256" key="5">
    <source>
        <dbReference type="ARBA" id="ARBA00022833"/>
    </source>
</evidence>
<comment type="similarity">
    <text evidence="2">Belongs to the metallo-dependent hydrolases superfamily. Adenosine and AMP deaminases family.</text>
</comment>
<keyword evidence="10" id="KW-1185">Reference proteome</keyword>
<keyword evidence="5" id="KW-0862">Zinc</keyword>
<evidence type="ECO:0000259" key="8">
    <source>
        <dbReference type="Pfam" id="PF00962"/>
    </source>
</evidence>
<keyword evidence="3" id="KW-0479">Metal-binding</keyword>
<dbReference type="OrthoDB" id="272271at2759"/>
<organism evidence="9 10">
    <name type="scientific">Phanerochaete sordida</name>
    <dbReference type="NCBI Taxonomy" id="48140"/>
    <lineage>
        <taxon>Eukaryota</taxon>
        <taxon>Fungi</taxon>
        <taxon>Dikarya</taxon>
        <taxon>Basidiomycota</taxon>
        <taxon>Agaricomycotina</taxon>
        <taxon>Agaricomycetes</taxon>
        <taxon>Polyporales</taxon>
        <taxon>Phanerochaetaceae</taxon>
        <taxon>Phanerochaete</taxon>
    </lineage>
</organism>
<evidence type="ECO:0000313" key="10">
    <source>
        <dbReference type="Proteomes" id="UP000703269"/>
    </source>
</evidence>
<reference evidence="9 10" key="1">
    <citation type="submission" date="2021-08" db="EMBL/GenBank/DDBJ databases">
        <title>Draft Genome Sequence of Phanerochaete sordida strain YK-624.</title>
        <authorList>
            <person name="Mori T."/>
            <person name="Dohra H."/>
            <person name="Suzuki T."/>
            <person name="Kawagishi H."/>
            <person name="Hirai H."/>
        </authorList>
    </citation>
    <scope>NUCLEOTIDE SEQUENCE [LARGE SCALE GENOMIC DNA]</scope>
    <source>
        <strain evidence="9 10">YK-624</strain>
    </source>
</reference>
<evidence type="ECO:0000256" key="2">
    <source>
        <dbReference type="ARBA" id="ARBA00006676"/>
    </source>
</evidence>
<proteinExistence type="inferred from homology"/>
<keyword evidence="6" id="KW-0546">Nucleotide metabolism</keyword>
<dbReference type="GO" id="GO:0006154">
    <property type="term" value="P:adenosine catabolic process"/>
    <property type="evidence" value="ECO:0007669"/>
    <property type="project" value="TreeGrafter"/>
</dbReference>
<comment type="cofactor">
    <cofactor evidence="1">
        <name>Zn(2+)</name>
        <dbReference type="ChEBI" id="CHEBI:29105"/>
    </cofactor>
</comment>
<dbReference type="InterPro" id="IPR001365">
    <property type="entry name" value="A_deaminase_dom"/>
</dbReference>
<dbReference type="Gene3D" id="3.20.20.140">
    <property type="entry name" value="Metal-dependent hydrolases"/>
    <property type="match status" value="1"/>
</dbReference>
<evidence type="ECO:0000256" key="4">
    <source>
        <dbReference type="ARBA" id="ARBA00022801"/>
    </source>
</evidence>
<dbReference type="GO" id="GO:0004000">
    <property type="term" value="F:adenosine deaminase activity"/>
    <property type="evidence" value="ECO:0007669"/>
    <property type="project" value="TreeGrafter"/>
</dbReference>